<dbReference type="PANTHER" id="PTHR30349">
    <property type="entry name" value="PHAGE INTEGRASE-RELATED"/>
    <property type="match status" value="1"/>
</dbReference>
<dbReference type="GO" id="GO:0006310">
    <property type="term" value="P:DNA recombination"/>
    <property type="evidence" value="ECO:0007669"/>
    <property type="project" value="UniProtKB-KW"/>
</dbReference>
<dbReference type="Pfam" id="PF02899">
    <property type="entry name" value="Phage_int_SAM_1"/>
    <property type="match status" value="1"/>
</dbReference>
<dbReference type="CDD" id="cd01187">
    <property type="entry name" value="INT_tnpB_C_Tn554"/>
    <property type="match status" value="1"/>
</dbReference>
<evidence type="ECO:0000313" key="8">
    <source>
        <dbReference type="Proteomes" id="UP000093199"/>
    </source>
</evidence>
<evidence type="ECO:0000256" key="4">
    <source>
        <dbReference type="PROSITE-ProRule" id="PRU01248"/>
    </source>
</evidence>
<dbReference type="OrthoDB" id="568347at2"/>
<dbReference type="InterPro" id="IPR011010">
    <property type="entry name" value="DNA_brk_join_enz"/>
</dbReference>
<dbReference type="AlphaFoldDB" id="A0A1C0YCP0"/>
<dbReference type="EMBL" id="MASJ01000018">
    <property type="protein sequence ID" value="OCS84899.1"/>
    <property type="molecule type" value="Genomic_DNA"/>
</dbReference>
<reference evidence="7 8" key="1">
    <citation type="submission" date="2016-07" db="EMBL/GenBank/DDBJ databases">
        <title>Caryophanon tenue genome sequencing.</title>
        <authorList>
            <person name="Verma A."/>
            <person name="Pal Y."/>
            <person name="Krishnamurthi S."/>
        </authorList>
    </citation>
    <scope>NUCLEOTIDE SEQUENCE [LARGE SCALE GENOMIC DNA]</scope>
    <source>
        <strain evidence="7 8">DSM 14152</strain>
    </source>
</reference>
<dbReference type="InterPro" id="IPR044068">
    <property type="entry name" value="CB"/>
</dbReference>
<accession>A0A1C0YCP0</accession>
<comment type="caution">
    <text evidence="7">The sequence shown here is derived from an EMBL/GenBank/DDBJ whole genome shotgun (WGS) entry which is preliminary data.</text>
</comment>
<dbReference type="InterPro" id="IPR002104">
    <property type="entry name" value="Integrase_catalytic"/>
</dbReference>
<keyword evidence="3" id="KW-0233">DNA recombination</keyword>
<keyword evidence="8" id="KW-1185">Reference proteome</keyword>
<dbReference type="InterPro" id="IPR050090">
    <property type="entry name" value="Tyrosine_recombinase_XerCD"/>
</dbReference>
<dbReference type="InterPro" id="IPR013762">
    <property type="entry name" value="Integrase-like_cat_sf"/>
</dbReference>
<dbReference type="GO" id="GO:0003677">
    <property type="term" value="F:DNA binding"/>
    <property type="evidence" value="ECO:0007669"/>
    <property type="project" value="UniProtKB-UniRule"/>
</dbReference>
<dbReference type="InterPro" id="IPR004107">
    <property type="entry name" value="Integrase_SAM-like_N"/>
</dbReference>
<dbReference type="Gene3D" id="1.10.150.130">
    <property type="match status" value="1"/>
</dbReference>
<gene>
    <name evidence="7" type="ORF">A6M13_14450</name>
</gene>
<protein>
    <submittedName>
        <fullName evidence="7">Transposase</fullName>
    </submittedName>
</protein>
<evidence type="ECO:0000259" key="6">
    <source>
        <dbReference type="PROSITE" id="PS51900"/>
    </source>
</evidence>
<dbReference type="Proteomes" id="UP000093199">
    <property type="component" value="Unassembled WGS sequence"/>
</dbReference>
<dbReference type="STRING" id="33978.A6M13_14450"/>
<dbReference type="GO" id="GO:0015074">
    <property type="term" value="P:DNA integration"/>
    <property type="evidence" value="ECO:0007669"/>
    <property type="project" value="UniProtKB-KW"/>
</dbReference>
<proteinExistence type="predicted"/>
<evidence type="ECO:0000256" key="2">
    <source>
        <dbReference type="ARBA" id="ARBA00023125"/>
    </source>
</evidence>
<dbReference type="InterPro" id="IPR010998">
    <property type="entry name" value="Integrase_recombinase_N"/>
</dbReference>
<dbReference type="Pfam" id="PF00589">
    <property type="entry name" value="Phage_integrase"/>
    <property type="match status" value="1"/>
</dbReference>
<dbReference type="Gene3D" id="1.10.443.10">
    <property type="entry name" value="Intergrase catalytic core"/>
    <property type="match status" value="1"/>
</dbReference>
<evidence type="ECO:0000256" key="1">
    <source>
        <dbReference type="ARBA" id="ARBA00022908"/>
    </source>
</evidence>
<feature type="domain" description="Tyr recombinase" evidence="5">
    <location>
        <begin position="326"/>
        <end position="513"/>
    </location>
</feature>
<name>A0A1C0YCP0_9BACL</name>
<dbReference type="PROSITE" id="PS51900">
    <property type="entry name" value="CB"/>
    <property type="match status" value="1"/>
</dbReference>
<evidence type="ECO:0000259" key="5">
    <source>
        <dbReference type="PROSITE" id="PS51898"/>
    </source>
</evidence>
<sequence length="632" mass="74863">MNDSSKRKIISQSEISKKIAAMNEELQGFWANNSWDIRKCPHPSAIELSKNPTLRNRWVRFERVKNLWLRTELKYFYFYHLNNGIWNAKTVWIRKGTVINRMLDFLDLKYPNITSITEVPIKKAMTEYRTYLTEQGVRITTTNYKITANQEKIAVEANSYYVTNLKQFMEFYEDFYFDGEEWDKDIWDRRKLPLPDDKVNPTQYEYVINFKGVRNTYFKQLVKRYCKLRLNTDSFSYVCDIAQKLKEFFNFLDMNFKHVQRINQLTRMEIEAYLSELNMMGIKPSTINGRISILEGLFSTLLRLEWNDIPSKVLIYPEDYPKIPRAKPRFIDEYVLEQLNSHLDKLPEYIATMTMIVQECGMRISELCTLKKGCLLEDKDGDYFLKYYQWKMKKEHIVPISKEVALLIKVREDKVSWEFPDSEYLFPRKDGSPLKQETFRDELNKLAYEQKIVDKSGEIYRFHAHAFRHTVGTRMINNGVPQHIVQKFLGHESPEMTSRYAHIFDETLKAEFTKFKEKLVTNNGDIIELDNDNEVDDVDLQWFKKNINAQVLPNGYCRLPVIAGSCPHANACLDCTHFCTSKQFLSQHEEQLNRTEELLAVAKEKQWQRQIETNNRVKERLEQIIGSLKGIS</sequence>
<feature type="domain" description="Core-binding (CB)" evidence="6">
    <location>
        <begin position="216"/>
        <end position="302"/>
    </location>
</feature>
<organism evidence="7 8">
    <name type="scientific">Caryophanon tenue</name>
    <dbReference type="NCBI Taxonomy" id="33978"/>
    <lineage>
        <taxon>Bacteria</taxon>
        <taxon>Bacillati</taxon>
        <taxon>Bacillota</taxon>
        <taxon>Bacilli</taxon>
        <taxon>Bacillales</taxon>
        <taxon>Caryophanaceae</taxon>
        <taxon>Caryophanon</taxon>
    </lineage>
</organism>
<keyword evidence="1" id="KW-0229">DNA integration</keyword>
<keyword evidence="2 4" id="KW-0238">DNA-binding</keyword>
<dbReference type="PROSITE" id="PS51898">
    <property type="entry name" value="TYR_RECOMBINASE"/>
    <property type="match status" value="1"/>
</dbReference>
<evidence type="ECO:0000313" key="7">
    <source>
        <dbReference type="EMBL" id="OCS84899.1"/>
    </source>
</evidence>
<dbReference type="SUPFAM" id="SSF56349">
    <property type="entry name" value="DNA breaking-rejoining enzymes"/>
    <property type="match status" value="1"/>
</dbReference>
<dbReference type="RefSeq" id="WP_066545370.1">
    <property type="nucleotide sequence ID" value="NZ_MASJ01000018.1"/>
</dbReference>
<evidence type="ECO:0000256" key="3">
    <source>
        <dbReference type="ARBA" id="ARBA00023172"/>
    </source>
</evidence>